<organism evidence="2 3">
    <name type="scientific">Fundulus heteroclitus</name>
    <name type="common">Killifish</name>
    <name type="synonym">Mummichog</name>
    <dbReference type="NCBI Taxonomy" id="8078"/>
    <lineage>
        <taxon>Eukaryota</taxon>
        <taxon>Metazoa</taxon>
        <taxon>Chordata</taxon>
        <taxon>Craniata</taxon>
        <taxon>Vertebrata</taxon>
        <taxon>Euteleostomi</taxon>
        <taxon>Actinopterygii</taxon>
        <taxon>Neopterygii</taxon>
        <taxon>Teleostei</taxon>
        <taxon>Neoteleostei</taxon>
        <taxon>Acanthomorphata</taxon>
        <taxon>Ovalentaria</taxon>
        <taxon>Atherinomorphae</taxon>
        <taxon>Cyprinodontiformes</taxon>
        <taxon>Fundulidae</taxon>
        <taxon>Fundulus</taxon>
    </lineage>
</organism>
<keyword evidence="1" id="KW-1133">Transmembrane helix</keyword>
<dbReference type="Ensembl" id="ENSFHET00000017759.1">
    <property type="protein sequence ID" value="ENSFHEP00000010917.1"/>
    <property type="gene ID" value="ENSFHEG00000012301.1"/>
</dbReference>
<reference evidence="2" key="1">
    <citation type="submission" date="2025-08" db="UniProtKB">
        <authorList>
            <consortium name="Ensembl"/>
        </authorList>
    </citation>
    <scope>IDENTIFICATION</scope>
</reference>
<keyword evidence="3" id="KW-1185">Reference proteome</keyword>
<evidence type="ECO:0000313" key="2">
    <source>
        <dbReference type="Ensembl" id="ENSFHEP00000010917.1"/>
    </source>
</evidence>
<dbReference type="GeneTree" id="ENSGT00940000178657"/>
<evidence type="ECO:0000256" key="1">
    <source>
        <dbReference type="SAM" id="Phobius"/>
    </source>
</evidence>
<keyword evidence="1" id="KW-0812">Transmembrane</keyword>
<keyword evidence="1" id="KW-0472">Membrane</keyword>
<feature type="transmembrane region" description="Helical" evidence="1">
    <location>
        <begin position="38"/>
        <end position="58"/>
    </location>
</feature>
<reference evidence="2" key="2">
    <citation type="submission" date="2025-09" db="UniProtKB">
        <authorList>
            <consortium name="Ensembl"/>
        </authorList>
    </citation>
    <scope>IDENTIFICATION</scope>
</reference>
<proteinExistence type="predicted"/>
<sequence>MDKLKSVLSGEESRRDDRNILQSVNEASTLGWGTRIKGFIACFVVGAACTVLVIIFWYKRGPYLPNVHYYFLANRLQYIPKWLKHNSLDESW</sequence>
<dbReference type="STRING" id="8078.ENSFHEP00000010917"/>
<dbReference type="Proteomes" id="UP000265000">
    <property type="component" value="Unplaced"/>
</dbReference>
<accession>A0A3Q2PEE4</accession>
<evidence type="ECO:0000313" key="3">
    <source>
        <dbReference type="Proteomes" id="UP000265000"/>
    </source>
</evidence>
<name>A0A3Q2PEE4_FUNHE</name>
<dbReference type="AlphaFoldDB" id="A0A3Q2PEE4"/>
<protein>
    <submittedName>
        <fullName evidence="2">Uncharacterized protein</fullName>
    </submittedName>
</protein>